<evidence type="ECO:0000313" key="3">
    <source>
        <dbReference type="Proteomes" id="UP000051913"/>
    </source>
</evidence>
<feature type="region of interest" description="Disordered" evidence="1">
    <location>
        <begin position="45"/>
        <end position="69"/>
    </location>
</feature>
<reference evidence="2 3" key="1">
    <citation type="submission" date="2014-03" db="EMBL/GenBank/DDBJ databases">
        <title>Bradyrhizobium valentinum sp. nov., isolated from effective nodules of Lupinus mariae-josephae, a lupine endemic of basic-lime soils in Eastern Spain.</title>
        <authorList>
            <person name="Duran D."/>
            <person name="Rey L."/>
            <person name="Navarro A."/>
            <person name="Busquets A."/>
            <person name="Imperial J."/>
            <person name="Ruiz-Argueso T."/>
        </authorList>
    </citation>
    <scope>NUCLEOTIDE SEQUENCE [LARGE SCALE GENOMIC DNA]</scope>
    <source>
        <strain evidence="2 3">LmjM3</strain>
    </source>
</reference>
<dbReference type="EMBL" id="LLXX01000064">
    <property type="protein sequence ID" value="KRR09671.1"/>
    <property type="molecule type" value="Genomic_DNA"/>
</dbReference>
<accession>A0A0R3LPA7</accession>
<evidence type="ECO:0000313" key="2">
    <source>
        <dbReference type="EMBL" id="KRR09671.1"/>
    </source>
</evidence>
<gene>
    <name evidence="2" type="ORF">CP49_36010</name>
</gene>
<comment type="caution">
    <text evidence="2">The sequence shown here is derived from an EMBL/GenBank/DDBJ whole genome shotgun (WGS) entry which is preliminary data.</text>
</comment>
<dbReference type="AlphaFoldDB" id="A0A0R3LPA7"/>
<name>A0A0R3LPA7_9BRAD</name>
<keyword evidence="3" id="KW-1185">Reference proteome</keyword>
<proteinExistence type="predicted"/>
<feature type="compositionally biased region" description="Basic and acidic residues" evidence="1">
    <location>
        <begin position="58"/>
        <end position="69"/>
    </location>
</feature>
<organism evidence="2 3">
    <name type="scientific">Bradyrhizobium valentinum</name>
    <dbReference type="NCBI Taxonomy" id="1518501"/>
    <lineage>
        <taxon>Bacteria</taxon>
        <taxon>Pseudomonadati</taxon>
        <taxon>Pseudomonadota</taxon>
        <taxon>Alphaproteobacteria</taxon>
        <taxon>Hyphomicrobiales</taxon>
        <taxon>Nitrobacteraceae</taxon>
        <taxon>Bradyrhizobium</taxon>
    </lineage>
</organism>
<dbReference type="Proteomes" id="UP000051913">
    <property type="component" value="Unassembled WGS sequence"/>
</dbReference>
<protein>
    <submittedName>
        <fullName evidence="2">Uncharacterized protein</fullName>
    </submittedName>
</protein>
<evidence type="ECO:0000256" key="1">
    <source>
        <dbReference type="SAM" id="MobiDB-lite"/>
    </source>
</evidence>
<sequence length="69" mass="7709">MIFSLLISMKFVSEAANVTRPRRQWHELRRVHDCKFELAAAKVTGPAENSVLSSPRGAGRERSQDAGLQ</sequence>
<dbReference type="STRING" id="1518501.CQ10_35840"/>